<dbReference type="Proteomes" id="UP001144256">
    <property type="component" value="Unassembled WGS sequence"/>
</dbReference>
<evidence type="ECO:0000256" key="1">
    <source>
        <dbReference type="PIRSR" id="PIRSR000390-1"/>
    </source>
</evidence>
<keyword evidence="5" id="KW-1185">Reference proteome</keyword>
<organism evidence="4 5">
    <name type="scientific">Vallitalea longa</name>
    <dbReference type="NCBI Taxonomy" id="2936439"/>
    <lineage>
        <taxon>Bacteria</taxon>
        <taxon>Bacillati</taxon>
        <taxon>Bacillota</taxon>
        <taxon>Clostridia</taxon>
        <taxon>Lachnospirales</taxon>
        <taxon>Vallitaleaceae</taxon>
        <taxon>Vallitalea</taxon>
    </lineage>
</organism>
<evidence type="ECO:0000256" key="3">
    <source>
        <dbReference type="RuleBase" id="RU004508"/>
    </source>
</evidence>
<gene>
    <name evidence="4" type="ORF">SH1V18_33050</name>
</gene>
<comment type="caution">
    <text evidence="4">The sequence shown here is derived from an EMBL/GenBank/DDBJ whole genome shotgun (WGS) entry which is preliminary data.</text>
</comment>
<proteinExistence type="inferred from homology"/>
<dbReference type="Gene3D" id="3.40.640.10">
    <property type="entry name" value="Type I PLP-dependent aspartate aminotransferase-like (Major domain)"/>
    <property type="match status" value="1"/>
</dbReference>
<dbReference type="Pfam" id="PF01041">
    <property type="entry name" value="DegT_DnrJ_EryC1"/>
    <property type="match status" value="1"/>
</dbReference>
<dbReference type="GO" id="GO:0030170">
    <property type="term" value="F:pyridoxal phosphate binding"/>
    <property type="evidence" value="ECO:0007669"/>
    <property type="project" value="TreeGrafter"/>
</dbReference>
<feature type="active site" description="Proton acceptor" evidence="1">
    <location>
        <position position="185"/>
    </location>
</feature>
<keyword evidence="4" id="KW-0167">Capsid protein</keyword>
<dbReference type="PIRSF" id="PIRSF000390">
    <property type="entry name" value="PLP_StrS"/>
    <property type="match status" value="1"/>
</dbReference>
<feature type="modified residue" description="N6-(pyridoxal phosphate)lysine" evidence="2">
    <location>
        <position position="185"/>
    </location>
</feature>
<dbReference type="SUPFAM" id="SSF53383">
    <property type="entry name" value="PLP-dependent transferases"/>
    <property type="match status" value="1"/>
</dbReference>
<dbReference type="GO" id="GO:0000271">
    <property type="term" value="P:polysaccharide biosynthetic process"/>
    <property type="evidence" value="ECO:0007669"/>
    <property type="project" value="TreeGrafter"/>
</dbReference>
<evidence type="ECO:0000313" key="4">
    <source>
        <dbReference type="EMBL" id="GKX30825.1"/>
    </source>
</evidence>
<name>A0A9W6DFQ2_9FIRM</name>
<comment type="similarity">
    <text evidence="3">Belongs to the DegT/DnrJ/EryC1 family.</text>
</comment>
<dbReference type="InterPro" id="IPR015424">
    <property type="entry name" value="PyrdxlP-dep_Trfase"/>
</dbReference>
<keyword evidence="4" id="KW-0946">Virion</keyword>
<accession>A0A9W6DFQ2</accession>
<dbReference type="PANTHER" id="PTHR30244:SF34">
    <property type="entry name" value="DTDP-4-AMINO-4,6-DIDEOXYGALACTOSE TRANSAMINASE"/>
    <property type="match status" value="1"/>
</dbReference>
<dbReference type="InterPro" id="IPR015422">
    <property type="entry name" value="PyrdxlP-dep_Trfase_small"/>
</dbReference>
<reference evidence="4" key="1">
    <citation type="submission" date="2022-06" db="EMBL/GenBank/DDBJ databases">
        <title>Vallitalea longa sp. nov., an anaerobic bacterium isolated from marine sediment.</title>
        <authorList>
            <person name="Hirano S."/>
            <person name="Terahara T."/>
            <person name="Mori K."/>
            <person name="Hamada M."/>
            <person name="Matsumoto R."/>
            <person name="Kobayashi T."/>
        </authorList>
    </citation>
    <scope>NUCLEOTIDE SEQUENCE</scope>
    <source>
        <strain evidence="4">SH18-1</strain>
    </source>
</reference>
<dbReference type="InterPro" id="IPR000653">
    <property type="entry name" value="DegT/StrS_aminotransferase"/>
</dbReference>
<dbReference type="RefSeq" id="WP_281817330.1">
    <property type="nucleotide sequence ID" value="NZ_BRLB01000012.1"/>
</dbReference>
<dbReference type="InterPro" id="IPR015421">
    <property type="entry name" value="PyrdxlP-dep_Trfase_major"/>
</dbReference>
<keyword evidence="2 3" id="KW-0663">Pyridoxal phosphate</keyword>
<protein>
    <submittedName>
        <fullName evidence="4">Spore coat protein</fullName>
    </submittedName>
</protein>
<dbReference type="PANTHER" id="PTHR30244">
    <property type="entry name" value="TRANSAMINASE"/>
    <property type="match status" value="1"/>
</dbReference>
<evidence type="ECO:0000313" key="5">
    <source>
        <dbReference type="Proteomes" id="UP001144256"/>
    </source>
</evidence>
<dbReference type="EMBL" id="BRLB01000012">
    <property type="protein sequence ID" value="GKX30825.1"/>
    <property type="molecule type" value="Genomic_DNA"/>
</dbReference>
<dbReference type="AlphaFoldDB" id="A0A9W6DFQ2"/>
<dbReference type="GO" id="GO:0008483">
    <property type="term" value="F:transaminase activity"/>
    <property type="evidence" value="ECO:0007669"/>
    <property type="project" value="TreeGrafter"/>
</dbReference>
<dbReference type="Gene3D" id="3.90.1150.10">
    <property type="entry name" value="Aspartate Aminotransferase, domain 1"/>
    <property type="match status" value="1"/>
</dbReference>
<evidence type="ECO:0000256" key="2">
    <source>
        <dbReference type="PIRSR" id="PIRSR000390-2"/>
    </source>
</evidence>
<sequence>MSIQLFVPTFRVDECLKEIKECLEKGWTGLGYKTIEFEDKWKDYTKLPNAHFINSATAGLHLAVKILKDEYKWDEGDEIISTPLTFISTNHAIAYEKLNIVFADVDKYLCLDPIDVRKKITKKTKAIMYVGLGGNTGQYKEIVDICKEYDLKLILDAAHMSGTRLNGEIVGKEADVVIYSFQAVKNLPTADSGMICFKEKKLDDIARKFSWLGINKDTYSRSLDNGTYKWRYDVDYLGYKYHGNSIMASIALVQLRYLDKDNAYRRQIASWYDEAFKYHKNLVKPVPVSKGCESSRHLYIIEVNNRDELLVALNLNDIYPGVHYRDNTEYSVYSYGKGTCPNAHRLSSRIISLPLHLRLTKDDVEEISNNVIKLASSIKED</sequence>